<reference evidence="1" key="8">
    <citation type="journal article" date="2005" name="Science">
        <title>Antisense Transcription in the Mammalian Transcriptome.</title>
        <authorList>
            <consortium name="RIKEN Genome Exploration Research Group and Genome Science Group (Genome Network Project Core Group) and the FANTOM Consortium"/>
        </authorList>
    </citation>
    <scope>NUCLEOTIDE SEQUENCE</scope>
    <source>
        <strain evidence="1">C57BL/6J</strain>
        <tissue evidence="1">Mammary gland</tissue>
    </source>
</reference>
<dbReference type="AlphaFoldDB" id="Q3V409"/>
<sequence>MNARPLVKLAPQPCHQKVSCSFDTQSCLPCHSDLHSVSEGASGFTWVVSV</sequence>
<protein>
    <submittedName>
        <fullName evidence="1">Uncharacterized protein</fullName>
    </submittedName>
</protein>
<reference evidence="1" key="5">
    <citation type="journal article" date="2001" name="Nature">
        <title>Functional annotation of a full-length mouse cDNA collection.</title>
        <authorList>
            <consortium name="The RIKEN Genome Exploration Research Group Phase II Team and the FANTOM Consortium"/>
        </authorList>
    </citation>
    <scope>NUCLEOTIDE SEQUENCE</scope>
    <source>
        <strain evidence="1">C57BL/6J</strain>
        <tissue evidence="1">Mammary gland</tissue>
    </source>
</reference>
<reference evidence="1" key="4">
    <citation type="submission" date="2000-08" db="EMBL/GenBank/DDBJ databases">
        <authorList>
            <person name="Adachi J."/>
            <person name="Aizawa K."/>
            <person name="Akahira S."/>
            <person name="Akimura T."/>
            <person name="Arai A."/>
            <person name="Aono H."/>
            <person name="Arakawa T."/>
            <person name="Bono H."/>
            <person name="Carninci P."/>
            <person name="Fukuda S."/>
            <person name="Fukunishi Y."/>
            <person name="Furuno M."/>
            <person name="Hanagaki T."/>
            <person name="Hara A."/>
            <person name="Hayatsu N."/>
            <person name="Hiramoto K."/>
            <person name="Hiraoka T."/>
            <person name="Hori F."/>
            <person name="Imotani K."/>
            <person name="Ishii Y."/>
            <person name="Itoh M."/>
            <person name="Izawa M."/>
            <person name="Kasukawa T."/>
            <person name="Kato H."/>
            <person name="Kawai J."/>
            <person name="Kojima Y."/>
            <person name="Konno H."/>
            <person name="Kouda M."/>
            <person name="Koya S."/>
            <person name="Kurihara C."/>
            <person name="Matsuyama T."/>
            <person name="Miyazaki A."/>
            <person name="Nishi K."/>
            <person name="Nomura K."/>
            <person name="Numazaki R."/>
            <person name="Ohno M."/>
            <person name="Okazaki Y."/>
            <person name="Okido T."/>
            <person name="Owa C."/>
            <person name="Saito H."/>
            <person name="Saito R."/>
            <person name="Sakai C."/>
            <person name="Sakai K."/>
            <person name="Sano H."/>
            <person name="Sasaki D."/>
            <person name="Shibata K."/>
            <person name="Shibata Y."/>
            <person name="Shinagawa A."/>
            <person name="Shiraki T."/>
            <person name="Sogabe Y."/>
            <person name="Suzuki H."/>
            <person name="Tagami M."/>
            <person name="Tagawa A."/>
            <person name="Takahashi F."/>
            <person name="Tanaka T."/>
            <person name="Tejima Y."/>
            <person name="Toya T."/>
            <person name="Yamamura T."/>
            <person name="Yasunishi A."/>
            <person name="Yoshida K."/>
            <person name="Yoshino M."/>
            <person name="Muramatsu M."/>
            <person name="Hayashizaki Y."/>
        </authorList>
    </citation>
    <scope>NUCLEOTIDE SEQUENCE</scope>
    <source>
        <strain evidence="1">C57BL/6J</strain>
        <tissue evidence="1">Mammary gland</tissue>
    </source>
</reference>
<accession>Q3V409</accession>
<reference evidence="1" key="2">
    <citation type="journal article" date="2000" name="Genome Res.">
        <title>Normalization and subtraction of cap-trapper-selected cDNAs to prepare full-length cDNA libraries for rapid discovery of new genes.</title>
        <authorList>
            <person name="Carninci P."/>
            <person name="Shibata Y."/>
            <person name="Hayatsu N."/>
            <person name="Sugahara Y."/>
            <person name="Shibata K."/>
            <person name="Itoh M."/>
            <person name="Konno H."/>
            <person name="Okazaki Y."/>
            <person name="Muramatsu M."/>
            <person name="Hayashizaki Y."/>
        </authorList>
    </citation>
    <scope>NUCLEOTIDE SEQUENCE</scope>
    <source>
        <strain evidence="1">C57BL/6J</strain>
        <tissue evidence="1">Mammary gland</tissue>
    </source>
</reference>
<proteinExistence type="evidence at transcript level"/>
<name>Q3V409_MOUSE</name>
<reference evidence="1" key="6">
    <citation type="journal article" date="2002" name="Nature">
        <title>Analysis of the mouse transcriptome based on functional annotation of 60,770 full-length cDNAs.</title>
        <authorList>
            <consortium name="The FANTOM Consortium and the RIKEN Genome Exploration Research Group Phase I and II Team"/>
        </authorList>
    </citation>
    <scope>NUCLEOTIDE SEQUENCE</scope>
    <source>
        <strain evidence="1">C57BL/6J</strain>
        <tissue evidence="1">Mammary gland</tissue>
    </source>
</reference>
<gene>
    <name evidence="2" type="primary">D730003I15Rik</name>
</gene>
<reference evidence="1" key="7">
    <citation type="journal article" date="2005" name="Science">
        <title>The Transcriptional Landscape of the Mammalian Genome.</title>
        <authorList>
            <consortium name="The FANTOM Consortium"/>
            <consortium name="Riken Genome Exploration Research Group and Genome Science Group (Genome Network Project Core Group)"/>
        </authorList>
    </citation>
    <scope>NUCLEOTIDE SEQUENCE</scope>
    <source>
        <strain evidence="1">C57BL/6J</strain>
        <tissue evidence="1">Mammary gland</tissue>
    </source>
</reference>
<dbReference type="MGI" id="MGI:1925971">
    <property type="gene designation" value="D730003I15Rik"/>
</dbReference>
<evidence type="ECO:0000313" key="2">
    <source>
        <dbReference type="MGI" id="MGI:1925971"/>
    </source>
</evidence>
<evidence type="ECO:0000313" key="1">
    <source>
        <dbReference type="EMBL" id="BAE43263.1"/>
    </source>
</evidence>
<dbReference type="AGR" id="MGI:1925971"/>
<organism evidence="1">
    <name type="scientific">Mus musculus</name>
    <name type="common">Mouse</name>
    <dbReference type="NCBI Taxonomy" id="10090"/>
    <lineage>
        <taxon>Eukaryota</taxon>
        <taxon>Metazoa</taxon>
        <taxon>Chordata</taxon>
        <taxon>Craniata</taxon>
        <taxon>Vertebrata</taxon>
        <taxon>Euteleostomi</taxon>
        <taxon>Mammalia</taxon>
        <taxon>Eutheria</taxon>
        <taxon>Euarchontoglires</taxon>
        <taxon>Glires</taxon>
        <taxon>Rodentia</taxon>
        <taxon>Myomorpha</taxon>
        <taxon>Muroidea</taxon>
        <taxon>Muridae</taxon>
        <taxon>Murinae</taxon>
        <taxon>Mus</taxon>
        <taxon>Mus</taxon>
    </lineage>
</organism>
<reference evidence="1" key="3">
    <citation type="journal article" date="2000" name="Genome Res.">
        <title>RIKEN integrated sequence analysis (RISA) system--384-format sequencing pipeline with 384 multicapillary sequencer.</title>
        <authorList>
            <person name="Shibata K."/>
            <person name="Itoh M."/>
            <person name="Aizawa K."/>
            <person name="Nagaoka S."/>
            <person name="Sasaki N."/>
            <person name="Carninci P."/>
            <person name="Konno H."/>
            <person name="Akiyama J."/>
            <person name="Nishi K."/>
            <person name="Kitsunai T."/>
            <person name="Tashiro H."/>
            <person name="Itoh M."/>
            <person name="Sumi N."/>
            <person name="Ishii Y."/>
            <person name="Nakamura S."/>
            <person name="Hazama M."/>
            <person name="Nishine T."/>
            <person name="Harada A."/>
            <person name="Yamamoto R."/>
            <person name="Matsumoto H."/>
            <person name="Sakaguchi S."/>
            <person name="Ikegami T."/>
            <person name="Kashiwagi K."/>
            <person name="Fujiwake S."/>
            <person name="Inoue K."/>
            <person name="Togawa Y."/>
            <person name="Izawa M."/>
            <person name="Ohara E."/>
            <person name="Watahiki M."/>
            <person name="Yoneda Y."/>
            <person name="Ishikawa T."/>
            <person name="Ozawa K."/>
            <person name="Tanaka T."/>
            <person name="Matsuura S."/>
            <person name="Kawai J."/>
            <person name="Okazaki Y."/>
            <person name="Muramatsu M."/>
            <person name="Inoue Y."/>
            <person name="Kira A."/>
            <person name="Hayashizaki Y."/>
        </authorList>
    </citation>
    <scope>NUCLEOTIDE SEQUENCE</scope>
    <source>
        <strain evidence="1">C57BL/6J</strain>
        <tissue evidence="1">Mammary gland</tissue>
    </source>
</reference>
<reference evidence="1" key="1">
    <citation type="journal article" date="1999" name="Methods Enzymol.">
        <title>High-efficiency full-length cDNA cloning.</title>
        <authorList>
            <person name="Carninci P."/>
            <person name="Hayashizaki Y."/>
        </authorList>
    </citation>
    <scope>NUCLEOTIDE SEQUENCE</scope>
    <source>
        <strain evidence="1">C57BL/6J</strain>
        <tissue evidence="1">Mammary gland</tissue>
    </source>
</reference>
<dbReference type="EMBL" id="AK021325">
    <property type="protein sequence ID" value="BAE43263.1"/>
    <property type="molecule type" value="mRNA"/>
</dbReference>